<keyword evidence="21" id="KW-1185">Reference proteome</keyword>
<dbReference type="InterPro" id="IPR005702">
    <property type="entry name" value="Wzc-like_C"/>
</dbReference>
<comment type="subcellular location">
    <subcellularLocation>
        <location evidence="1">Cell inner membrane</location>
        <topology evidence="1">Multi-pass membrane protein</topology>
    </subcellularLocation>
</comment>
<dbReference type="GO" id="GO:0004715">
    <property type="term" value="F:non-membrane spanning protein tyrosine kinase activity"/>
    <property type="evidence" value="ECO:0007669"/>
    <property type="project" value="UniProtKB-EC"/>
</dbReference>
<dbReference type="PANTHER" id="PTHR32309:SF13">
    <property type="entry name" value="FERRIC ENTEROBACTIN TRANSPORT PROTEIN FEPE"/>
    <property type="match status" value="1"/>
</dbReference>
<evidence type="ECO:0000256" key="11">
    <source>
        <dbReference type="ARBA" id="ARBA00022777"/>
    </source>
</evidence>
<evidence type="ECO:0000259" key="18">
    <source>
        <dbReference type="Pfam" id="PF02706"/>
    </source>
</evidence>
<reference evidence="21" key="1">
    <citation type="journal article" date="2019" name="Int. J. Syst. Evol. Microbiol.">
        <title>The Global Catalogue of Microorganisms (GCM) 10K type strain sequencing project: providing services to taxonomists for standard genome sequencing and annotation.</title>
        <authorList>
            <consortium name="The Broad Institute Genomics Platform"/>
            <consortium name="The Broad Institute Genome Sequencing Center for Infectious Disease"/>
            <person name="Wu L."/>
            <person name="Ma J."/>
        </authorList>
    </citation>
    <scope>NUCLEOTIDE SEQUENCE [LARGE SCALE GENOMIC DNA]</scope>
    <source>
        <strain evidence="21">CCUG 50873</strain>
    </source>
</reference>
<feature type="domain" description="AAA" evidence="19">
    <location>
        <begin position="294"/>
        <end position="423"/>
    </location>
</feature>
<dbReference type="CDD" id="cd05387">
    <property type="entry name" value="BY-kinase"/>
    <property type="match status" value="1"/>
</dbReference>
<dbReference type="InterPro" id="IPR003856">
    <property type="entry name" value="LPS_length_determ_N"/>
</dbReference>
<sequence>MTLPRAVENDAGGRAWAEPDRDGIRQVLAALRRGWLAIVATAVVFGLLALGYSLAQKPQYAAVATMYVTSGTDDNTTSAYQGSLASQQRVTSYQRLVTSRAVVQQAIQEAGLRLSLDDAKKALSSASAANSVLLTITAVEPDRDTAENLANAVARSMTSYVARLETPSGGGQPLAKLTLVDPAQAGSSPVTPKTTRNVALGVPAGLLIGLVGVVARARLSNRIRREEDLGLVSELPVLGAIPSDGALKRRHLIDFSTGGGAAAESFRKVRTNLTYAAVDNPPRVILVTSPAAAEGKTTTAMNLAASLVEAGHRVLLLDADLRRPQVNERLGLLGEVGLTNHLRGEGTLADLVQPTSTDGLWVLASGPRPPNPAELVGTQRAGQALEEVRRSFEYVIVDAPPVLPVTDAVVLSRWVDGVLVVVRSGATRRRDLTAALAQLDAGGALPLGLVLMEAPQDRRGYGYYTVNKRPRLFGRG</sequence>
<protein>
    <recommendedName>
        <fullName evidence="5">non-specific protein-tyrosine kinase</fullName>
        <ecNumber evidence="5">2.7.10.2</ecNumber>
    </recommendedName>
</protein>
<evidence type="ECO:0000256" key="17">
    <source>
        <dbReference type="SAM" id="Phobius"/>
    </source>
</evidence>
<keyword evidence="14 17" id="KW-0472">Membrane</keyword>
<comment type="similarity">
    <text evidence="3">Belongs to the CpsD/CapB family.</text>
</comment>
<evidence type="ECO:0000256" key="5">
    <source>
        <dbReference type="ARBA" id="ARBA00011903"/>
    </source>
</evidence>
<keyword evidence="13 17" id="KW-1133">Transmembrane helix</keyword>
<dbReference type="SUPFAM" id="SSF52540">
    <property type="entry name" value="P-loop containing nucleoside triphosphate hydrolases"/>
    <property type="match status" value="1"/>
</dbReference>
<keyword evidence="9 17" id="KW-0812">Transmembrane</keyword>
<dbReference type="InterPro" id="IPR027417">
    <property type="entry name" value="P-loop_NTPase"/>
</dbReference>
<dbReference type="PANTHER" id="PTHR32309">
    <property type="entry name" value="TYROSINE-PROTEIN KINASE"/>
    <property type="match status" value="1"/>
</dbReference>
<keyword evidence="8 20" id="KW-0808">Transferase</keyword>
<evidence type="ECO:0000256" key="6">
    <source>
        <dbReference type="ARBA" id="ARBA00022475"/>
    </source>
</evidence>
<evidence type="ECO:0000256" key="1">
    <source>
        <dbReference type="ARBA" id="ARBA00004429"/>
    </source>
</evidence>
<evidence type="ECO:0000256" key="13">
    <source>
        <dbReference type="ARBA" id="ARBA00022989"/>
    </source>
</evidence>
<dbReference type="Pfam" id="PF13614">
    <property type="entry name" value="AAA_31"/>
    <property type="match status" value="1"/>
</dbReference>
<evidence type="ECO:0000256" key="15">
    <source>
        <dbReference type="ARBA" id="ARBA00023137"/>
    </source>
</evidence>
<accession>A0ABW3G6N4</accession>
<evidence type="ECO:0000256" key="4">
    <source>
        <dbReference type="ARBA" id="ARBA00008883"/>
    </source>
</evidence>
<evidence type="ECO:0000256" key="16">
    <source>
        <dbReference type="ARBA" id="ARBA00051245"/>
    </source>
</evidence>
<keyword evidence="6" id="KW-1003">Cell membrane</keyword>
<keyword evidence="10" id="KW-0547">Nucleotide-binding</keyword>
<evidence type="ECO:0000256" key="14">
    <source>
        <dbReference type="ARBA" id="ARBA00023136"/>
    </source>
</evidence>
<evidence type="ECO:0000256" key="12">
    <source>
        <dbReference type="ARBA" id="ARBA00022840"/>
    </source>
</evidence>
<comment type="similarity">
    <text evidence="4">Belongs to the etk/wzc family.</text>
</comment>
<feature type="transmembrane region" description="Helical" evidence="17">
    <location>
        <begin position="35"/>
        <end position="55"/>
    </location>
</feature>
<evidence type="ECO:0000256" key="7">
    <source>
        <dbReference type="ARBA" id="ARBA00022519"/>
    </source>
</evidence>
<feature type="domain" description="Polysaccharide chain length determinant N-terminal" evidence="18">
    <location>
        <begin position="25"/>
        <end position="109"/>
    </location>
</feature>
<evidence type="ECO:0000313" key="21">
    <source>
        <dbReference type="Proteomes" id="UP001597068"/>
    </source>
</evidence>
<evidence type="ECO:0000313" key="20">
    <source>
        <dbReference type="EMBL" id="MFD0924701.1"/>
    </source>
</evidence>
<keyword evidence="11" id="KW-0418">Kinase</keyword>
<dbReference type="InterPro" id="IPR025669">
    <property type="entry name" value="AAA_dom"/>
</dbReference>
<organism evidence="20 21">
    <name type="scientific">Williamsia deligens</name>
    <dbReference type="NCBI Taxonomy" id="321325"/>
    <lineage>
        <taxon>Bacteria</taxon>
        <taxon>Bacillati</taxon>
        <taxon>Actinomycetota</taxon>
        <taxon>Actinomycetes</taxon>
        <taxon>Mycobacteriales</taxon>
        <taxon>Nocardiaceae</taxon>
        <taxon>Williamsia</taxon>
    </lineage>
</organism>
<evidence type="ECO:0000256" key="10">
    <source>
        <dbReference type="ARBA" id="ARBA00022741"/>
    </source>
</evidence>
<keyword evidence="7" id="KW-0997">Cell inner membrane</keyword>
<dbReference type="NCBIfam" id="TIGR01007">
    <property type="entry name" value="eps_fam"/>
    <property type="match status" value="1"/>
</dbReference>
<evidence type="ECO:0000256" key="2">
    <source>
        <dbReference type="ARBA" id="ARBA00006683"/>
    </source>
</evidence>
<comment type="catalytic activity">
    <reaction evidence="16">
        <text>L-tyrosyl-[protein] + ATP = O-phospho-L-tyrosyl-[protein] + ADP + H(+)</text>
        <dbReference type="Rhea" id="RHEA:10596"/>
        <dbReference type="Rhea" id="RHEA-COMP:10136"/>
        <dbReference type="Rhea" id="RHEA-COMP:20101"/>
        <dbReference type="ChEBI" id="CHEBI:15378"/>
        <dbReference type="ChEBI" id="CHEBI:30616"/>
        <dbReference type="ChEBI" id="CHEBI:46858"/>
        <dbReference type="ChEBI" id="CHEBI:61978"/>
        <dbReference type="ChEBI" id="CHEBI:456216"/>
        <dbReference type="EC" id="2.7.10.2"/>
    </reaction>
</comment>
<dbReference type="Proteomes" id="UP001597068">
    <property type="component" value="Unassembled WGS sequence"/>
</dbReference>
<dbReference type="InterPro" id="IPR050445">
    <property type="entry name" value="Bact_polysacc_biosynth/exp"/>
</dbReference>
<name>A0ABW3G6N4_9NOCA</name>
<evidence type="ECO:0000256" key="8">
    <source>
        <dbReference type="ARBA" id="ARBA00022679"/>
    </source>
</evidence>
<gene>
    <name evidence="20" type="ORF">ACFQ04_03030</name>
</gene>
<keyword evidence="12" id="KW-0067">ATP-binding</keyword>
<comment type="similarity">
    <text evidence="2">Belongs to the CpsC/CapA family.</text>
</comment>
<proteinExistence type="inferred from homology"/>
<evidence type="ECO:0000256" key="3">
    <source>
        <dbReference type="ARBA" id="ARBA00007316"/>
    </source>
</evidence>
<comment type="caution">
    <text evidence="20">The sequence shown here is derived from an EMBL/GenBank/DDBJ whole genome shotgun (WGS) entry which is preliminary data.</text>
</comment>
<dbReference type="Gene3D" id="3.40.50.300">
    <property type="entry name" value="P-loop containing nucleotide triphosphate hydrolases"/>
    <property type="match status" value="1"/>
</dbReference>
<dbReference type="RefSeq" id="WP_253647287.1">
    <property type="nucleotide sequence ID" value="NZ_BAAAMO010000002.1"/>
</dbReference>
<dbReference type="Pfam" id="PF02706">
    <property type="entry name" value="Wzz"/>
    <property type="match status" value="1"/>
</dbReference>
<evidence type="ECO:0000256" key="9">
    <source>
        <dbReference type="ARBA" id="ARBA00022692"/>
    </source>
</evidence>
<keyword evidence="15" id="KW-0829">Tyrosine-protein kinase</keyword>
<dbReference type="EC" id="2.7.10.2" evidence="5"/>
<dbReference type="EMBL" id="JBHTIL010000001">
    <property type="protein sequence ID" value="MFD0924701.1"/>
    <property type="molecule type" value="Genomic_DNA"/>
</dbReference>
<evidence type="ECO:0000259" key="19">
    <source>
        <dbReference type="Pfam" id="PF13614"/>
    </source>
</evidence>